<reference evidence="11 12" key="1">
    <citation type="submission" date="2013-07" db="EMBL/GenBank/DDBJ databases">
        <title>Comparative Genomic and Metabolomic Analysis of Twelve Strains of Pseudoalteromonas luteoviolacea.</title>
        <authorList>
            <person name="Vynne N.G."/>
            <person name="Mansson M."/>
            <person name="Gram L."/>
        </authorList>
    </citation>
    <scope>NUCLEOTIDE SEQUENCE [LARGE SCALE GENOMIC DNA]</scope>
    <source>
        <strain evidence="11 12">DSM 6061</strain>
    </source>
</reference>
<evidence type="ECO:0000256" key="5">
    <source>
        <dbReference type="ARBA" id="ARBA00022927"/>
    </source>
</evidence>
<evidence type="ECO:0000256" key="4">
    <source>
        <dbReference type="ARBA" id="ARBA00022692"/>
    </source>
</evidence>
<dbReference type="PANTHER" id="PTHR30625">
    <property type="entry name" value="PROTEIN TOLQ"/>
    <property type="match status" value="1"/>
</dbReference>
<feature type="transmembrane region" description="Helical" evidence="9">
    <location>
        <begin position="86"/>
        <end position="112"/>
    </location>
</feature>
<evidence type="ECO:0000256" key="2">
    <source>
        <dbReference type="ARBA" id="ARBA00022448"/>
    </source>
</evidence>
<dbReference type="InterPro" id="IPR050790">
    <property type="entry name" value="ExbB/TolQ_transport"/>
</dbReference>
<comment type="caution">
    <text evidence="11">The sequence shown here is derived from an EMBL/GenBank/DDBJ whole genome shotgun (WGS) entry which is preliminary data.</text>
</comment>
<evidence type="ECO:0000256" key="9">
    <source>
        <dbReference type="SAM" id="Phobius"/>
    </source>
</evidence>
<dbReference type="RefSeq" id="WP_063357952.1">
    <property type="nucleotide sequence ID" value="NZ_AQHB01000047.1"/>
</dbReference>
<dbReference type="Pfam" id="PF01618">
    <property type="entry name" value="MotA_ExbB"/>
    <property type="match status" value="1"/>
</dbReference>
<evidence type="ECO:0000313" key="11">
    <source>
        <dbReference type="EMBL" id="KZN31777.1"/>
    </source>
</evidence>
<evidence type="ECO:0000313" key="12">
    <source>
        <dbReference type="Proteomes" id="UP000076643"/>
    </source>
</evidence>
<dbReference type="PANTHER" id="PTHR30625:SF15">
    <property type="entry name" value="BIOPOLYMER TRANSPORT PROTEIN EXBB"/>
    <property type="match status" value="1"/>
</dbReference>
<comment type="similarity">
    <text evidence="8">Belongs to the exbB/tolQ family.</text>
</comment>
<evidence type="ECO:0000256" key="3">
    <source>
        <dbReference type="ARBA" id="ARBA00022475"/>
    </source>
</evidence>
<dbReference type="InterPro" id="IPR002898">
    <property type="entry name" value="MotA_ExbB_proton_chnl"/>
</dbReference>
<protein>
    <recommendedName>
        <fullName evidence="10">MotA/TolQ/ExbB proton channel domain-containing protein</fullName>
    </recommendedName>
</protein>
<dbReference type="AlphaFoldDB" id="A0A166V6L7"/>
<evidence type="ECO:0000259" key="10">
    <source>
        <dbReference type="Pfam" id="PF01618"/>
    </source>
</evidence>
<evidence type="ECO:0000256" key="7">
    <source>
        <dbReference type="ARBA" id="ARBA00023136"/>
    </source>
</evidence>
<proteinExistence type="inferred from homology"/>
<evidence type="ECO:0000256" key="1">
    <source>
        <dbReference type="ARBA" id="ARBA00004651"/>
    </source>
</evidence>
<keyword evidence="6 9" id="KW-1133">Transmembrane helix</keyword>
<evidence type="ECO:0000256" key="6">
    <source>
        <dbReference type="ARBA" id="ARBA00022989"/>
    </source>
</evidence>
<gene>
    <name evidence="11" type="ORF">N475_04780</name>
</gene>
<comment type="subcellular location">
    <subcellularLocation>
        <location evidence="1">Cell membrane</location>
        <topology evidence="1">Multi-pass membrane protein</topology>
    </subcellularLocation>
    <subcellularLocation>
        <location evidence="8">Membrane</location>
        <topology evidence="8">Multi-pass membrane protein</topology>
    </subcellularLocation>
</comment>
<dbReference type="GO" id="GO:0005886">
    <property type="term" value="C:plasma membrane"/>
    <property type="evidence" value="ECO:0007669"/>
    <property type="project" value="UniProtKB-SubCell"/>
</dbReference>
<keyword evidence="4 9" id="KW-0812">Transmembrane</keyword>
<name>A0A166V6L7_9GAMM</name>
<dbReference type="Proteomes" id="UP000076643">
    <property type="component" value="Unassembled WGS sequence"/>
</dbReference>
<dbReference type="EMBL" id="AUYB01000136">
    <property type="protein sequence ID" value="KZN31777.1"/>
    <property type="molecule type" value="Genomic_DNA"/>
</dbReference>
<accession>A0A166V6L7</accession>
<feature type="transmembrane region" description="Helical" evidence="9">
    <location>
        <begin position="12"/>
        <end position="33"/>
    </location>
</feature>
<keyword evidence="5 8" id="KW-0653">Protein transport</keyword>
<keyword evidence="3" id="KW-1003">Cell membrane</keyword>
<evidence type="ECO:0000256" key="8">
    <source>
        <dbReference type="RuleBase" id="RU004057"/>
    </source>
</evidence>
<feature type="transmembrane region" description="Helical" evidence="9">
    <location>
        <begin position="45"/>
        <end position="66"/>
    </location>
</feature>
<sequence length="127" mass="13914">MAELTSLLSNKVVLALLGLASFTYFILFDLYFASPSQGWEVKVRNWQTGLLALISAQPLLGLLGTIQGLLDTFEFISIFEVLSQQAIMSGGISNALITTKLGLVLAIPSLVFRQLVLFKLKKQRGHS</sequence>
<keyword evidence="7 9" id="KW-0472">Membrane</keyword>
<dbReference type="PATRIC" id="fig|1365250.3.peg.4521"/>
<keyword evidence="12" id="KW-1185">Reference proteome</keyword>
<keyword evidence="2 8" id="KW-0813">Transport</keyword>
<dbReference type="GO" id="GO:0017038">
    <property type="term" value="P:protein import"/>
    <property type="evidence" value="ECO:0007669"/>
    <property type="project" value="TreeGrafter"/>
</dbReference>
<feature type="domain" description="MotA/TolQ/ExbB proton channel" evidence="10">
    <location>
        <begin position="45"/>
        <end position="122"/>
    </location>
</feature>
<organism evidence="11 12">
    <name type="scientific">Pseudoalteromonas luteoviolacea DSM 6061</name>
    <dbReference type="NCBI Taxonomy" id="1365250"/>
    <lineage>
        <taxon>Bacteria</taxon>
        <taxon>Pseudomonadati</taxon>
        <taxon>Pseudomonadota</taxon>
        <taxon>Gammaproteobacteria</taxon>
        <taxon>Alteromonadales</taxon>
        <taxon>Pseudoalteromonadaceae</taxon>
        <taxon>Pseudoalteromonas</taxon>
    </lineage>
</organism>